<evidence type="ECO:0000313" key="4">
    <source>
        <dbReference type="Proteomes" id="UP000823990"/>
    </source>
</evidence>
<comment type="caution">
    <text evidence="3">The sequence shown here is derived from an EMBL/GenBank/DDBJ whole genome shotgun (WGS) entry which is preliminary data.</text>
</comment>
<dbReference type="EMBL" id="DXHS01000065">
    <property type="protein sequence ID" value="HIW02432.1"/>
    <property type="molecule type" value="Genomic_DNA"/>
</dbReference>
<dbReference type="PANTHER" id="PTHR43842">
    <property type="entry name" value="PROPIONYL-COA CARBOXYLASE BETA CHAIN"/>
    <property type="match status" value="1"/>
</dbReference>
<dbReference type="InterPro" id="IPR029045">
    <property type="entry name" value="ClpP/crotonase-like_dom_sf"/>
</dbReference>
<dbReference type="InterPro" id="IPR051047">
    <property type="entry name" value="AccD/PCCB"/>
</dbReference>
<feature type="domain" description="CoA carboxyltransferase C-terminal" evidence="2">
    <location>
        <begin position="257"/>
        <end position="510"/>
    </location>
</feature>
<gene>
    <name evidence="3" type="ORF">H9892_03750</name>
</gene>
<organism evidence="3 4">
    <name type="scientific">Candidatus Protoclostridium stercorigallinarum</name>
    <dbReference type="NCBI Taxonomy" id="2838741"/>
    <lineage>
        <taxon>Bacteria</taxon>
        <taxon>Bacillati</taxon>
        <taxon>Bacillota</taxon>
        <taxon>Clostridia</taxon>
        <taxon>Candidatus Protoclostridium</taxon>
    </lineage>
</organism>
<dbReference type="InterPro" id="IPR011763">
    <property type="entry name" value="COA_CT_C"/>
</dbReference>
<dbReference type="InterPro" id="IPR011762">
    <property type="entry name" value="COA_CT_N"/>
</dbReference>
<sequence>MWDEKSIKTLKDKRAAHEAGGGAARVEKQHASGKMTARERMDYLFDRGTFTEVNTLVESRISDFGMDKKKVLGDGVVTGYGRINGKLVFASSQDFTVGGGSLGEAQAQKICRIMDMAYDNRAPFVSVNDSGGARIEEGIDSLSGYGGIFYRHSRYSGVIPQIAVIMGPCAGGACYAPALCDFIFMTDSTSQMYITGPAVIKAVTGETVTTAELGGAAVHTQKSGVAHFSYPDDKSCLNGVRQLLGYLPSNFEDKGKPFDEDAITRATNFQAIVPDNKKASYDMRRVIEEIADRGTFLEVQADWAKNIVIGFIRMGHKTVGVVANQPNQLAGSLDFNAGDKAARFIRFCDCFDIPILTLVDVPAFLPGKQQEYSGIIRHGAKMLYAYSEATVPKVSVILRKAYGGAYIAMNSKGMGADMVFAWPIAEIAVMGADGAANIIGRKKIDAAEDKAAARAEIIAEYEEKFMNPYVAAARGFVDEVILPEETKSRVVNAFVMLENKKQSLPAKKHGNLPL</sequence>
<feature type="domain" description="CoA carboxyltransferase N-terminal" evidence="1">
    <location>
        <begin position="1"/>
        <end position="259"/>
    </location>
</feature>
<accession>A0A9D1Q1B8</accession>
<dbReference type="PROSITE" id="PS50980">
    <property type="entry name" value="COA_CT_NTER"/>
    <property type="match status" value="1"/>
</dbReference>
<dbReference type="Gene3D" id="3.90.226.10">
    <property type="entry name" value="2-enoyl-CoA Hydratase, Chain A, domain 1"/>
    <property type="match status" value="2"/>
</dbReference>
<dbReference type="Pfam" id="PF01039">
    <property type="entry name" value="Carboxyl_trans"/>
    <property type="match status" value="1"/>
</dbReference>
<dbReference type="FunFam" id="3.90.226.10:FF:000017">
    <property type="entry name" value="Propionyl-CoA carboxylase subunit beta 5"/>
    <property type="match status" value="1"/>
</dbReference>
<evidence type="ECO:0000313" key="3">
    <source>
        <dbReference type="EMBL" id="HIW02432.1"/>
    </source>
</evidence>
<dbReference type="GO" id="GO:0004658">
    <property type="term" value="F:propionyl-CoA carboxylase activity"/>
    <property type="evidence" value="ECO:0007669"/>
    <property type="project" value="TreeGrafter"/>
</dbReference>
<evidence type="ECO:0000259" key="2">
    <source>
        <dbReference type="PROSITE" id="PS50989"/>
    </source>
</evidence>
<dbReference type="PANTHER" id="PTHR43842:SF2">
    <property type="entry name" value="PROPIONYL-COA CARBOXYLASE BETA CHAIN, MITOCHONDRIAL"/>
    <property type="match status" value="1"/>
</dbReference>
<reference evidence="3" key="1">
    <citation type="journal article" date="2021" name="PeerJ">
        <title>Extensive microbial diversity within the chicken gut microbiome revealed by metagenomics and culture.</title>
        <authorList>
            <person name="Gilroy R."/>
            <person name="Ravi A."/>
            <person name="Getino M."/>
            <person name="Pursley I."/>
            <person name="Horton D.L."/>
            <person name="Alikhan N.F."/>
            <person name="Baker D."/>
            <person name="Gharbi K."/>
            <person name="Hall N."/>
            <person name="Watson M."/>
            <person name="Adriaenssens E.M."/>
            <person name="Foster-Nyarko E."/>
            <person name="Jarju S."/>
            <person name="Secka A."/>
            <person name="Antonio M."/>
            <person name="Oren A."/>
            <person name="Chaudhuri R.R."/>
            <person name="La Ragione R."/>
            <person name="Hildebrand F."/>
            <person name="Pallen M.J."/>
        </authorList>
    </citation>
    <scope>NUCLEOTIDE SEQUENCE</scope>
    <source>
        <strain evidence="3">12435</strain>
    </source>
</reference>
<dbReference type="Proteomes" id="UP000823990">
    <property type="component" value="Unassembled WGS sequence"/>
</dbReference>
<reference evidence="3" key="2">
    <citation type="submission" date="2021-04" db="EMBL/GenBank/DDBJ databases">
        <authorList>
            <person name="Gilroy R."/>
        </authorList>
    </citation>
    <scope>NUCLEOTIDE SEQUENCE</scope>
    <source>
        <strain evidence="3">12435</strain>
    </source>
</reference>
<dbReference type="InterPro" id="IPR034733">
    <property type="entry name" value="AcCoA_carboxyl_beta"/>
</dbReference>
<name>A0A9D1Q1B8_9FIRM</name>
<dbReference type="AlphaFoldDB" id="A0A9D1Q1B8"/>
<dbReference type="PROSITE" id="PS50989">
    <property type="entry name" value="COA_CT_CTER"/>
    <property type="match status" value="1"/>
</dbReference>
<protein>
    <submittedName>
        <fullName evidence="3">Methylmalonyl-CoA carboxyltransferase</fullName>
    </submittedName>
</protein>
<dbReference type="SUPFAM" id="SSF52096">
    <property type="entry name" value="ClpP/crotonase"/>
    <property type="match status" value="2"/>
</dbReference>
<proteinExistence type="predicted"/>
<evidence type="ECO:0000259" key="1">
    <source>
        <dbReference type="PROSITE" id="PS50980"/>
    </source>
</evidence>